<name>A0A2P8EBA8_9ACTN</name>
<proteinExistence type="predicted"/>
<protein>
    <submittedName>
        <fullName evidence="1">Uncharacterized protein</fullName>
    </submittedName>
</protein>
<evidence type="ECO:0000313" key="2">
    <source>
        <dbReference type="Proteomes" id="UP000243528"/>
    </source>
</evidence>
<gene>
    <name evidence="1" type="ORF">CLV30_102138</name>
</gene>
<evidence type="ECO:0000313" key="1">
    <source>
        <dbReference type="EMBL" id="PSL06752.1"/>
    </source>
</evidence>
<sequence length="41" mass="4904">MSRYETTRHQRCSHCGRNTLHSVIVYDDSPWEIIYCTECGR</sequence>
<keyword evidence="2" id="KW-1185">Reference proteome</keyword>
<reference evidence="1 2" key="1">
    <citation type="submission" date="2018-03" db="EMBL/GenBank/DDBJ databases">
        <title>Genomic Encyclopedia of Archaeal and Bacterial Type Strains, Phase II (KMG-II): from individual species to whole genera.</title>
        <authorList>
            <person name="Goeker M."/>
        </authorList>
    </citation>
    <scope>NUCLEOTIDE SEQUENCE [LARGE SCALE GENOMIC DNA]</scope>
    <source>
        <strain evidence="1 2">DSM 45211</strain>
    </source>
</reference>
<dbReference type="EMBL" id="PYGE01000002">
    <property type="protein sequence ID" value="PSL06752.1"/>
    <property type="molecule type" value="Genomic_DNA"/>
</dbReference>
<organism evidence="1 2">
    <name type="scientific">Haloactinopolyspora alba</name>
    <dbReference type="NCBI Taxonomy" id="648780"/>
    <lineage>
        <taxon>Bacteria</taxon>
        <taxon>Bacillati</taxon>
        <taxon>Actinomycetota</taxon>
        <taxon>Actinomycetes</taxon>
        <taxon>Jiangellales</taxon>
        <taxon>Jiangellaceae</taxon>
        <taxon>Haloactinopolyspora</taxon>
    </lineage>
</organism>
<dbReference type="RefSeq" id="WP_276319979.1">
    <property type="nucleotide sequence ID" value="NZ_ML142898.1"/>
</dbReference>
<accession>A0A2P8EBA8</accession>
<comment type="caution">
    <text evidence="1">The sequence shown here is derived from an EMBL/GenBank/DDBJ whole genome shotgun (WGS) entry which is preliminary data.</text>
</comment>
<dbReference type="Proteomes" id="UP000243528">
    <property type="component" value="Unassembled WGS sequence"/>
</dbReference>
<dbReference type="AlphaFoldDB" id="A0A2P8EBA8"/>